<accession>A0AC35TYT2</accession>
<proteinExistence type="predicted"/>
<evidence type="ECO:0000313" key="1">
    <source>
        <dbReference type="Proteomes" id="UP000095286"/>
    </source>
</evidence>
<evidence type="ECO:0000313" key="2">
    <source>
        <dbReference type="WBParaSite" id="RSKR_0000584800.1"/>
    </source>
</evidence>
<protein>
    <submittedName>
        <fullName evidence="2">Ricin B-type lectin domain-containing protein</fullName>
    </submittedName>
</protein>
<name>A0AC35TYT2_9BILA</name>
<sequence>MLFGKALNLFLVSNLLSLAYGALDVSLRGKPQCWGSGNKQPSKFWKEGSRVDRGKYWYVCHNGEFQPRGCFAPKNKRISIGESYVEGGYEMTCVMGSSGFVTFDYSGCVPDGNKRYKVGETWTDTLNRYWFACKTDGPYLRIDVGGCVAHDHKTHLAIGEEYDHQGFTYQCMKKASGVLQMCTVGCFINGNRKKIGEQWNDTKYIYVCKGKGGRAAKSPIGCIHNGKNLYDGDSFERDDQVYQCQIRESHFGLKSTGCLAQDSNGKSVHKVHGCRWTLKKNDNVKIDQSCEEVKGKSVVRTHSCVLTEGGYDVLYLQPNTYTIWSSENSKSPKGYACIVKKDGDAELKTHSIKDLPSKVHGLKYDKPRG</sequence>
<dbReference type="WBParaSite" id="RSKR_0000584800.1">
    <property type="protein sequence ID" value="RSKR_0000584800.1"/>
    <property type="gene ID" value="RSKR_0000584800"/>
</dbReference>
<organism evidence="1 2">
    <name type="scientific">Rhabditophanes sp. KR3021</name>
    <dbReference type="NCBI Taxonomy" id="114890"/>
    <lineage>
        <taxon>Eukaryota</taxon>
        <taxon>Metazoa</taxon>
        <taxon>Ecdysozoa</taxon>
        <taxon>Nematoda</taxon>
        <taxon>Chromadorea</taxon>
        <taxon>Rhabditida</taxon>
        <taxon>Tylenchina</taxon>
        <taxon>Panagrolaimomorpha</taxon>
        <taxon>Strongyloidoidea</taxon>
        <taxon>Alloionematidae</taxon>
        <taxon>Rhabditophanes</taxon>
    </lineage>
</organism>
<reference evidence="2" key="1">
    <citation type="submission" date="2016-11" db="UniProtKB">
        <authorList>
            <consortium name="WormBaseParasite"/>
        </authorList>
    </citation>
    <scope>IDENTIFICATION</scope>
    <source>
        <strain evidence="2">KR3021</strain>
    </source>
</reference>
<dbReference type="Proteomes" id="UP000095286">
    <property type="component" value="Unplaced"/>
</dbReference>